<evidence type="ECO:0000313" key="1">
    <source>
        <dbReference type="Proteomes" id="UP000790787"/>
    </source>
</evidence>
<accession>A0AC58T5N9</accession>
<reference evidence="2" key="2">
    <citation type="submission" date="2025-08" db="UniProtKB">
        <authorList>
            <consortium name="RefSeq"/>
        </authorList>
    </citation>
    <scope>IDENTIFICATION</scope>
    <source>
        <tissue evidence="2">Leaf</tissue>
    </source>
</reference>
<keyword evidence="1" id="KW-1185">Reference proteome</keyword>
<sequence>MDAQKSIEDKFSKIHPCFPVNTRIAIVGAGPSGISAAYALCNLGYNNVTVFEKHHSVGGMCESVDIEGKIYDLGGQVLAANSAPTIFHLAKETGSELVELGSHKLALIDSQTGNYQDNKVADDYVSVISLTLELQDKAKDSGRIGVHAVSDIASDMTPSFLESRGFKYVPKSVAYGYTASGYGFVQDMPYAYIHEFTRTSMAGKIRRFKDGYTSLWKKVSESLPITVMCQTEVLSVRRDTSGVKIDVKSSSADFQSMEFDKVILSGAFPYRNGRTYRSPSPISADPEYEVLELSELEKELFSKVQTIDYYTTVLKIKGLEHMPVGFYYFEEFMDDPETIGNPVAMQRFYSNTNIFLFWSYGNSANIEGSTVLQLAIDAVKRIGGEVEMIVLQRRFKYFPHVNSQDMKDEFYDKIENQLQGQQNTYYVGGLMAFELTERNSSYSMDLISKHFANPDTQPTFPYVKRLFPLLSDRLDKNPTALKEYQQVEFPELTSLDGYLKQWKAVV</sequence>
<reference evidence="1" key="1">
    <citation type="journal article" date="2014" name="Nat. Commun.">
        <title>The tobacco genome sequence and its comparison with those of tomato and potato.</title>
        <authorList>
            <person name="Sierro N."/>
            <person name="Battey J.N."/>
            <person name="Ouadi S."/>
            <person name="Bakaher N."/>
            <person name="Bovet L."/>
            <person name="Willig A."/>
            <person name="Goepfert S."/>
            <person name="Peitsch M.C."/>
            <person name="Ivanov N.V."/>
        </authorList>
    </citation>
    <scope>NUCLEOTIDE SEQUENCE [LARGE SCALE GENOMIC DNA]</scope>
</reference>
<dbReference type="Proteomes" id="UP000790787">
    <property type="component" value="Chromosome 18"/>
</dbReference>
<evidence type="ECO:0000313" key="2">
    <source>
        <dbReference type="RefSeq" id="XP_075092547.1"/>
    </source>
</evidence>
<protein>
    <submittedName>
        <fullName evidence="2">Uncharacterized protein LOC142172767</fullName>
    </submittedName>
</protein>
<proteinExistence type="predicted"/>
<organism evidence="1 2">
    <name type="scientific">Nicotiana tabacum</name>
    <name type="common">Common tobacco</name>
    <dbReference type="NCBI Taxonomy" id="4097"/>
    <lineage>
        <taxon>Eukaryota</taxon>
        <taxon>Viridiplantae</taxon>
        <taxon>Streptophyta</taxon>
        <taxon>Embryophyta</taxon>
        <taxon>Tracheophyta</taxon>
        <taxon>Spermatophyta</taxon>
        <taxon>Magnoliopsida</taxon>
        <taxon>eudicotyledons</taxon>
        <taxon>Gunneridae</taxon>
        <taxon>Pentapetalae</taxon>
        <taxon>asterids</taxon>
        <taxon>lamiids</taxon>
        <taxon>Solanales</taxon>
        <taxon>Solanaceae</taxon>
        <taxon>Nicotianoideae</taxon>
        <taxon>Nicotianeae</taxon>
        <taxon>Nicotiana</taxon>
    </lineage>
</organism>
<name>A0AC58T5N9_TOBAC</name>
<gene>
    <name evidence="2" type="primary">LOC142172767</name>
</gene>
<dbReference type="RefSeq" id="XP_075092547.1">
    <property type="nucleotide sequence ID" value="XM_075236446.1"/>
</dbReference>